<comment type="similarity">
    <text evidence="4">Belongs to the CsrA/RsmA family.</text>
</comment>
<dbReference type="EMBL" id="JMIR01000006">
    <property type="protein sequence ID" value="KEO84070.1"/>
    <property type="molecule type" value="Genomic_DNA"/>
</dbReference>
<dbReference type="PANTHER" id="PTHR34984">
    <property type="entry name" value="CARBON STORAGE REGULATOR"/>
    <property type="match status" value="1"/>
</dbReference>
<dbReference type="GO" id="GO:0005829">
    <property type="term" value="C:cytosol"/>
    <property type="evidence" value="ECO:0007669"/>
    <property type="project" value="TreeGrafter"/>
</dbReference>
<dbReference type="PANTHER" id="PTHR34984:SF1">
    <property type="entry name" value="CARBON STORAGE REGULATOR"/>
    <property type="match status" value="1"/>
</dbReference>
<reference evidence="5 6" key="1">
    <citation type="journal article" date="2013" name="Int. J. Syst. Evol. Microbiol.">
        <title>Tumebacillus flagellatus sp. nov., an alpha-amylase/pullulanase-producing bacterium isolated from cassava wastewater.</title>
        <authorList>
            <person name="Wang Q."/>
            <person name="Xie N."/>
            <person name="Qin Y."/>
            <person name="Shen N."/>
            <person name="Zhu J."/>
            <person name="Mi H."/>
            <person name="Huang R."/>
        </authorList>
    </citation>
    <scope>NUCLEOTIDE SEQUENCE [LARGE SCALE GENOMIC DNA]</scope>
    <source>
        <strain evidence="5 6">GST4</strain>
    </source>
</reference>
<dbReference type="GO" id="GO:0045947">
    <property type="term" value="P:negative regulation of translational initiation"/>
    <property type="evidence" value="ECO:0007669"/>
    <property type="project" value="UniProtKB-UniRule"/>
</dbReference>
<sequence>MLVLKRKIGESLMFGDDIEITFLEKEGDTVKIGIQAPRSVRVLRKEIFDEIVTANQGALETSPFADLLSEYKNLKNDEK</sequence>
<comment type="subunit">
    <text evidence="4">Homodimer; the beta-strands of each monomer intercalate to form a hydrophobic core, while the alpha-helices form wings that extend away from the core.</text>
</comment>
<keyword evidence="3 4" id="KW-0694">RNA-binding</keyword>
<organism evidence="5 6">
    <name type="scientific">Tumebacillus flagellatus</name>
    <dbReference type="NCBI Taxonomy" id="1157490"/>
    <lineage>
        <taxon>Bacteria</taxon>
        <taxon>Bacillati</taxon>
        <taxon>Bacillota</taxon>
        <taxon>Bacilli</taxon>
        <taxon>Bacillales</taxon>
        <taxon>Alicyclobacillaceae</taxon>
        <taxon>Tumebacillus</taxon>
    </lineage>
</organism>
<comment type="caution">
    <text evidence="5">The sequence shown here is derived from an EMBL/GenBank/DDBJ whole genome shotgun (WGS) entry which is preliminary data.</text>
</comment>
<evidence type="ECO:0000256" key="2">
    <source>
        <dbReference type="ARBA" id="ARBA00022845"/>
    </source>
</evidence>
<dbReference type="HAMAP" id="MF_00167">
    <property type="entry name" value="CsrA"/>
    <property type="match status" value="1"/>
</dbReference>
<evidence type="ECO:0000256" key="3">
    <source>
        <dbReference type="ARBA" id="ARBA00022884"/>
    </source>
</evidence>
<dbReference type="GO" id="GO:0048027">
    <property type="term" value="F:mRNA 5'-UTR binding"/>
    <property type="evidence" value="ECO:0007669"/>
    <property type="project" value="UniProtKB-UniRule"/>
</dbReference>
<dbReference type="AlphaFoldDB" id="A0A074LTV9"/>
<evidence type="ECO:0000256" key="1">
    <source>
        <dbReference type="ARBA" id="ARBA00022490"/>
    </source>
</evidence>
<dbReference type="InterPro" id="IPR036107">
    <property type="entry name" value="CsrA_sf"/>
</dbReference>
<gene>
    <name evidence="4" type="primary">csrA</name>
    <name evidence="5" type="ORF">EL26_06295</name>
</gene>
<keyword evidence="4" id="KW-1005">Bacterial flagellum biogenesis</keyword>
<dbReference type="STRING" id="1157490.EL26_06295"/>
<dbReference type="Gene3D" id="2.60.40.4380">
    <property type="entry name" value="Translational regulator CsrA"/>
    <property type="match status" value="1"/>
</dbReference>
<proteinExistence type="inferred from homology"/>
<dbReference type="SUPFAM" id="SSF117130">
    <property type="entry name" value="CsrA-like"/>
    <property type="match status" value="1"/>
</dbReference>
<dbReference type="OrthoDB" id="9809061at2"/>
<evidence type="ECO:0000313" key="6">
    <source>
        <dbReference type="Proteomes" id="UP000027931"/>
    </source>
</evidence>
<accession>A0A074LTV9</accession>
<evidence type="ECO:0000256" key="4">
    <source>
        <dbReference type="HAMAP-Rule" id="MF_00167"/>
    </source>
</evidence>
<dbReference type="NCBIfam" id="NF002469">
    <property type="entry name" value="PRK01712.1"/>
    <property type="match status" value="1"/>
</dbReference>
<dbReference type="GO" id="GO:1902208">
    <property type="term" value="P:regulation of bacterial-type flagellum assembly"/>
    <property type="evidence" value="ECO:0007669"/>
    <property type="project" value="UniProtKB-UniRule"/>
</dbReference>
<comment type="function">
    <text evidence="4">A translational regulator that binds mRNA to regulate translation initiation and/or mRNA stability. Usually binds in the 5'-UTR at or near the Shine-Dalgarno sequence preventing ribosome-binding, thus repressing translation. Its main target seems to be the major flagellin gene, while its function is anatagonized by FliW.</text>
</comment>
<keyword evidence="1 4" id="KW-0963">Cytoplasm</keyword>
<keyword evidence="2 4" id="KW-0810">Translation regulation</keyword>
<keyword evidence="6" id="KW-1185">Reference proteome</keyword>
<dbReference type="GO" id="GO:0006109">
    <property type="term" value="P:regulation of carbohydrate metabolic process"/>
    <property type="evidence" value="ECO:0007669"/>
    <property type="project" value="InterPro"/>
</dbReference>
<evidence type="ECO:0000313" key="5">
    <source>
        <dbReference type="EMBL" id="KEO84070.1"/>
    </source>
</evidence>
<dbReference type="NCBIfam" id="TIGR00202">
    <property type="entry name" value="csrA"/>
    <property type="match status" value="1"/>
</dbReference>
<dbReference type="Pfam" id="PF02599">
    <property type="entry name" value="CsrA"/>
    <property type="match status" value="1"/>
</dbReference>
<dbReference type="Proteomes" id="UP000027931">
    <property type="component" value="Unassembled WGS sequence"/>
</dbReference>
<dbReference type="GO" id="GO:0044781">
    <property type="term" value="P:bacterial-type flagellum organization"/>
    <property type="evidence" value="ECO:0007669"/>
    <property type="project" value="UniProtKB-KW"/>
</dbReference>
<protein>
    <recommendedName>
        <fullName evidence="4">Translational regulator CsrA</fullName>
    </recommendedName>
</protein>
<keyword evidence="4" id="KW-0678">Repressor</keyword>
<dbReference type="eggNOG" id="COG1551">
    <property type="taxonomic scope" value="Bacteria"/>
</dbReference>
<dbReference type="InterPro" id="IPR003751">
    <property type="entry name" value="CsrA"/>
</dbReference>
<name>A0A074LTV9_9BACL</name>
<comment type="subcellular location">
    <subcellularLocation>
        <location evidence="4">Cytoplasm</location>
    </subcellularLocation>
</comment>
<dbReference type="GO" id="GO:0006402">
    <property type="term" value="P:mRNA catabolic process"/>
    <property type="evidence" value="ECO:0007669"/>
    <property type="project" value="InterPro"/>
</dbReference>